<feature type="region of interest" description="Disordered" evidence="1">
    <location>
        <begin position="1"/>
        <end position="55"/>
    </location>
</feature>
<accession>A0ABR0CBJ7</accession>
<organism evidence="2 3">
    <name type="scientific">Purpureocillium lilacinum</name>
    <name type="common">Paecilomyces lilacinus</name>
    <dbReference type="NCBI Taxonomy" id="33203"/>
    <lineage>
        <taxon>Eukaryota</taxon>
        <taxon>Fungi</taxon>
        <taxon>Dikarya</taxon>
        <taxon>Ascomycota</taxon>
        <taxon>Pezizomycotina</taxon>
        <taxon>Sordariomycetes</taxon>
        <taxon>Hypocreomycetidae</taxon>
        <taxon>Hypocreales</taxon>
        <taxon>Ophiocordycipitaceae</taxon>
        <taxon>Purpureocillium</taxon>
    </lineage>
</organism>
<sequence>MPPQTSYSRFGAAPAQTAQAQPQRQTVTGELRDLRKGDGRRGLRGRGPEGQDGQWSRTRVIVGNGGFFLSLPVASKASQRAGWLAAAAADGEWVDGWMEGRGRSDGLAVRVTYLGTVSRSSVVAAAGGWDGGGGLAAPLKIGWRGRPD</sequence>
<protein>
    <submittedName>
        <fullName evidence="2">Uncharacterized protein</fullName>
    </submittedName>
</protein>
<dbReference type="EMBL" id="JAWRVI010000005">
    <property type="protein sequence ID" value="KAK4093552.1"/>
    <property type="molecule type" value="Genomic_DNA"/>
</dbReference>
<feature type="compositionally biased region" description="Basic and acidic residues" evidence="1">
    <location>
        <begin position="30"/>
        <end position="49"/>
    </location>
</feature>
<reference evidence="2 3" key="1">
    <citation type="journal article" date="2024" name="Microbiol. Resour. Announc.">
        <title>Genome annotations for the ascomycete fungi Trichoderma harzianum, Trichoderma aggressivum, and Purpureocillium lilacinum.</title>
        <authorList>
            <person name="Beijen E.P.W."/>
            <person name="Ohm R.A."/>
        </authorList>
    </citation>
    <scope>NUCLEOTIDE SEQUENCE [LARGE SCALE GENOMIC DNA]</scope>
    <source>
        <strain evidence="2 3">CBS 150709</strain>
    </source>
</reference>
<name>A0ABR0CBJ7_PURLI</name>
<evidence type="ECO:0000313" key="3">
    <source>
        <dbReference type="Proteomes" id="UP001287286"/>
    </source>
</evidence>
<keyword evidence="3" id="KW-1185">Reference proteome</keyword>
<evidence type="ECO:0000256" key="1">
    <source>
        <dbReference type="SAM" id="MobiDB-lite"/>
    </source>
</evidence>
<dbReference type="Proteomes" id="UP001287286">
    <property type="component" value="Unassembled WGS sequence"/>
</dbReference>
<gene>
    <name evidence="2" type="ORF">Purlil1_1886</name>
</gene>
<evidence type="ECO:0000313" key="2">
    <source>
        <dbReference type="EMBL" id="KAK4093552.1"/>
    </source>
</evidence>
<feature type="compositionally biased region" description="Low complexity" evidence="1">
    <location>
        <begin position="12"/>
        <end position="26"/>
    </location>
</feature>
<proteinExistence type="predicted"/>
<comment type="caution">
    <text evidence="2">The sequence shown here is derived from an EMBL/GenBank/DDBJ whole genome shotgun (WGS) entry which is preliminary data.</text>
</comment>